<protein>
    <recommendedName>
        <fullName evidence="3">Deoxynucleotide monophosphate kinase</fullName>
    </recommendedName>
</protein>
<dbReference type="Proteomes" id="UP000318405">
    <property type="component" value="Unassembled WGS sequence"/>
</dbReference>
<dbReference type="Pfam" id="PF21448">
    <property type="entry name" value="DNMK"/>
    <property type="match status" value="1"/>
</dbReference>
<name>A0A556AID8_9BURK</name>
<dbReference type="AlphaFoldDB" id="A0A556AID8"/>
<gene>
    <name evidence="1" type="ORF">FOZ76_14620</name>
</gene>
<proteinExistence type="predicted"/>
<dbReference type="InterPro" id="IPR048444">
    <property type="entry name" value="DNMK"/>
</dbReference>
<sequence>MTGPYLTIGLCGREGVGKDTVAGILHALVGFHRTAFADPLREEVSAAFGVDPRVFTDRDQKSKPDIVLAIGRCADGDFIRTMHALGCEIGTPRSPRDIMRWWGTEYRRSKCGSDYWLRLMEDHLDTVRRNGTRKIVITDVRFPNEARLVRAHGGQIWRVYRPMADKAKAEHISEMQLDDFAPDVTINNNSTLDQLVHEVSSAYMDAVEAA</sequence>
<comment type="caution">
    <text evidence="1">The sequence shown here is derived from an EMBL/GenBank/DDBJ whole genome shotgun (WGS) entry which is preliminary data.</text>
</comment>
<evidence type="ECO:0000313" key="1">
    <source>
        <dbReference type="EMBL" id="TSH92651.1"/>
    </source>
</evidence>
<reference evidence="1 2" key="1">
    <citation type="submission" date="2019-07" db="EMBL/GenBank/DDBJ databases">
        <title>Qingshengfaniella alkalisoli gen. nov., sp. nov., isolated from saline soil.</title>
        <authorList>
            <person name="Xu L."/>
            <person name="Huang X.-X."/>
            <person name="Sun J.-Q."/>
        </authorList>
    </citation>
    <scope>NUCLEOTIDE SEQUENCE [LARGE SCALE GENOMIC DNA]</scope>
    <source>
        <strain evidence="1 2">DSM 27279</strain>
    </source>
</reference>
<evidence type="ECO:0008006" key="3">
    <source>
        <dbReference type="Google" id="ProtNLM"/>
    </source>
</evidence>
<keyword evidence="2" id="KW-1185">Reference proteome</keyword>
<dbReference type="RefSeq" id="WP_143949017.1">
    <property type="nucleotide sequence ID" value="NZ_BAABMB010000001.1"/>
</dbReference>
<dbReference type="SUPFAM" id="SSF52540">
    <property type="entry name" value="P-loop containing nucleoside triphosphate hydrolases"/>
    <property type="match status" value="1"/>
</dbReference>
<dbReference type="OrthoDB" id="5401711at2"/>
<organism evidence="1 2">
    <name type="scientific">Verticiella sediminum</name>
    <dbReference type="NCBI Taxonomy" id="1247510"/>
    <lineage>
        <taxon>Bacteria</taxon>
        <taxon>Pseudomonadati</taxon>
        <taxon>Pseudomonadota</taxon>
        <taxon>Betaproteobacteria</taxon>
        <taxon>Burkholderiales</taxon>
        <taxon>Alcaligenaceae</taxon>
        <taxon>Verticiella</taxon>
    </lineage>
</organism>
<evidence type="ECO:0000313" key="2">
    <source>
        <dbReference type="Proteomes" id="UP000318405"/>
    </source>
</evidence>
<dbReference type="InterPro" id="IPR027417">
    <property type="entry name" value="P-loop_NTPase"/>
</dbReference>
<dbReference type="Gene3D" id="3.40.50.300">
    <property type="entry name" value="P-loop containing nucleotide triphosphate hydrolases"/>
    <property type="match status" value="1"/>
</dbReference>
<accession>A0A556AID8</accession>
<dbReference type="EMBL" id="VLTJ01000029">
    <property type="protein sequence ID" value="TSH92651.1"/>
    <property type="molecule type" value="Genomic_DNA"/>
</dbReference>